<evidence type="ECO:0000256" key="3">
    <source>
        <dbReference type="ARBA" id="ARBA00022516"/>
    </source>
</evidence>
<evidence type="ECO:0000256" key="2">
    <source>
        <dbReference type="ARBA" id="ARBA00017562"/>
    </source>
</evidence>
<evidence type="ECO:0000256" key="4">
    <source>
        <dbReference type="ARBA" id="ARBA00022832"/>
    </source>
</evidence>
<feature type="domain" description="Lipoyl-binding" evidence="8">
    <location>
        <begin position="69"/>
        <end position="145"/>
    </location>
</feature>
<dbReference type="FunFam" id="2.40.50.100:FF:000003">
    <property type="entry name" value="Acetyl-CoA carboxylase biotin carboxyl carrier protein"/>
    <property type="match status" value="1"/>
</dbReference>
<dbReference type="InterPro" id="IPR000089">
    <property type="entry name" value="Biotin_lipoyl"/>
</dbReference>
<dbReference type="PANTHER" id="PTHR45266:SF3">
    <property type="entry name" value="OXALOACETATE DECARBOXYLASE ALPHA CHAIN"/>
    <property type="match status" value="1"/>
</dbReference>
<dbReference type="CDD" id="cd06850">
    <property type="entry name" value="biotinyl_domain"/>
    <property type="match status" value="1"/>
</dbReference>
<keyword evidence="7" id="KW-0092">Biotin</keyword>
<accession>A0A3B0RS46</accession>
<dbReference type="InterPro" id="IPR050709">
    <property type="entry name" value="Biotin_Carboxyl_Carrier/Decarb"/>
</dbReference>
<keyword evidence="4" id="KW-0276">Fatty acid metabolism</keyword>
<evidence type="ECO:0000256" key="1">
    <source>
        <dbReference type="ARBA" id="ARBA00005194"/>
    </source>
</evidence>
<evidence type="ECO:0000256" key="5">
    <source>
        <dbReference type="ARBA" id="ARBA00023098"/>
    </source>
</evidence>
<dbReference type="PROSITE" id="PS50968">
    <property type="entry name" value="BIOTINYL_LIPOYL"/>
    <property type="match status" value="1"/>
</dbReference>
<dbReference type="GO" id="GO:0003989">
    <property type="term" value="F:acetyl-CoA carboxylase activity"/>
    <property type="evidence" value="ECO:0007669"/>
    <property type="project" value="InterPro"/>
</dbReference>
<comment type="pathway">
    <text evidence="1">Lipid metabolism; fatty acid biosynthesis.</text>
</comment>
<evidence type="ECO:0000256" key="7">
    <source>
        <dbReference type="ARBA" id="ARBA00023267"/>
    </source>
</evidence>
<evidence type="ECO:0000256" key="6">
    <source>
        <dbReference type="ARBA" id="ARBA00023160"/>
    </source>
</evidence>
<dbReference type="EMBL" id="UOEC01000088">
    <property type="protein sequence ID" value="VAV91168.1"/>
    <property type="molecule type" value="Genomic_DNA"/>
</dbReference>
<dbReference type="Gene3D" id="2.40.50.100">
    <property type="match status" value="1"/>
</dbReference>
<proteinExistence type="predicted"/>
<keyword evidence="3" id="KW-0444">Lipid biosynthesis</keyword>
<dbReference type="Pfam" id="PF00364">
    <property type="entry name" value="Biotin_lipoyl"/>
    <property type="match status" value="1"/>
</dbReference>
<evidence type="ECO:0000259" key="8">
    <source>
        <dbReference type="PROSITE" id="PS50968"/>
    </source>
</evidence>
<keyword evidence="6" id="KW-0275">Fatty acid biosynthesis</keyword>
<dbReference type="SUPFAM" id="SSF51230">
    <property type="entry name" value="Single hybrid motif"/>
    <property type="match status" value="1"/>
</dbReference>
<dbReference type="PRINTS" id="PR01071">
    <property type="entry name" value="ACOABIOTINCC"/>
</dbReference>
<name>A0A3B0RS46_9ZZZZ</name>
<dbReference type="NCBIfam" id="TIGR00531">
    <property type="entry name" value="BCCP"/>
    <property type="match status" value="1"/>
</dbReference>
<dbReference type="PANTHER" id="PTHR45266">
    <property type="entry name" value="OXALOACETATE DECARBOXYLASE ALPHA CHAIN"/>
    <property type="match status" value="1"/>
</dbReference>
<dbReference type="UniPathway" id="UPA00094"/>
<dbReference type="GO" id="GO:0009317">
    <property type="term" value="C:acetyl-CoA carboxylase complex"/>
    <property type="evidence" value="ECO:0007669"/>
    <property type="project" value="InterPro"/>
</dbReference>
<evidence type="ECO:0000313" key="9">
    <source>
        <dbReference type="EMBL" id="VAV91168.1"/>
    </source>
</evidence>
<dbReference type="InterPro" id="IPR011053">
    <property type="entry name" value="Single_hybrid_motif"/>
</dbReference>
<dbReference type="InterPro" id="IPR001882">
    <property type="entry name" value="Biotin_BS"/>
</dbReference>
<protein>
    <recommendedName>
        <fullName evidence="2">Biotin carboxyl carrier protein of acetyl-CoA carboxylase</fullName>
    </recommendedName>
</protein>
<gene>
    <name evidence="9" type="ORF">MNBD_ALPHA08-368</name>
</gene>
<dbReference type="PROSITE" id="PS00188">
    <property type="entry name" value="BIOTIN"/>
    <property type="match status" value="1"/>
</dbReference>
<sequence>MAKTKIDKEMLRELAQLLDETGLSEIEIEQNDIRVRVAKGGTMVAANVAAPASTATAVGSQEPVAAVSVNAVKSPMVGTVYLSPAPDAAKFISVGKTVAKGDSLLIVEAMKTMNQIPAPKAGKVIEILVEDGQPVEFDEPLVIIE</sequence>
<reference evidence="9" key="1">
    <citation type="submission" date="2018-06" db="EMBL/GenBank/DDBJ databases">
        <authorList>
            <person name="Zhirakovskaya E."/>
        </authorList>
    </citation>
    <scope>NUCLEOTIDE SEQUENCE</scope>
</reference>
<dbReference type="InterPro" id="IPR001249">
    <property type="entry name" value="AcCoA_biotinCC"/>
</dbReference>
<keyword evidence="5" id="KW-0443">Lipid metabolism</keyword>
<organism evidence="9">
    <name type="scientific">hydrothermal vent metagenome</name>
    <dbReference type="NCBI Taxonomy" id="652676"/>
    <lineage>
        <taxon>unclassified sequences</taxon>
        <taxon>metagenomes</taxon>
        <taxon>ecological metagenomes</taxon>
    </lineage>
</organism>
<dbReference type="GO" id="GO:0006633">
    <property type="term" value="P:fatty acid biosynthetic process"/>
    <property type="evidence" value="ECO:0007669"/>
    <property type="project" value="UniProtKB-UniPathway"/>
</dbReference>
<dbReference type="AlphaFoldDB" id="A0A3B0RS46"/>